<protein>
    <submittedName>
        <fullName evidence="1">Uncharacterized protein</fullName>
    </submittedName>
</protein>
<dbReference type="EMBL" id="JAANQT010010272">
    <property type="protein sequence ID" value="KAG1275281.1"/>
    <property type="molecule type" value="Genomic_DNA"/>
</dbReference>
<dbReference type="Proteomes" id="UP000716291">
    <property type="component" value="Unassembled WGS sequence"/>
</dbReference>
<dbReference type="AlphaFoldDB" id="A0A9P6WSH8"/>
<proteinExistence type="predicted"/>
<keyword evidence="2" id="KW-1185">Reference proteome</keyword>
<comment type="caution">
    <text evidence="1">The sequence shown here is derived from an EMBL/GenBank/DDBJ whole genome shotgun (WGS) entry which is preliminary data.</text>
</comment>
<evidence type="ECO:0000313" key="1">
    <source>
        <dbReference type="EMBL" id="KAG1275281.1"/>
    </source>
</evidence>
<gene>
    <name evidence="1" type="ORF">G6F64_014931</name>
</gene>
<sequence length="121" mass="12555">MPEHEPQVGQALRSKAATFSSEALSSAATTIASPRSSLCSDSLVLPASIGPPETNTTGMFRRSAAISMPGVILSQLLMHTSASAQCALTMYSTASAMISRLGSEYSMPSWPIAMPSSTAMV</sequence>
<reference evidence="1" key="1">
    <citation type="journal article" date="2020" name="Microb. Genom.">
        <title>Genetic diversity of clinical and environmental Mucorales isolates obtained from an investigation of mucormycosis cases among solid organ transplant recipients.</title>
        <authorList>
            <person name="Nguyen M.H."/>
            <person name="Kaul D."/>
            <person name="Muto C."/>
            <person name="Cheng S.J."/>
            <person name="Richter R.A."/>
            <person name="Bruno V.M."/>
            <person name="Liu G."/>
            <person name="Beyhan S."/>
            <person name="Sundermann A.J."/>
            <person name="Mounaud S."/>
            <person name="Pasculle A.W."/>
            <person name="Nierman W.C."/>
            <person name="Driscoll E."/>
            <person name="Cumbie R."/>
            <person name="Clancy C.J."/>
            <person name="Dupont C.L."/>
        </authorList>
    </citation>
    <scope>NUCLEOTIDE SEQUENCE</scope>
    <source>
        <strain evidence="1">GL11</strain>
    </source>
</reference>
<evidence type="ECO:0000313" key="2">
    <source>
        <dbReference type="Proteomes" id="UP000716291"/>
    </source>
</evidence>
<name>A0A9P6WSH8_RHIOR</name>
<organism evidence="1 2">
    <name type="scientific">Rhizopus oryzae</name>
    <name type="common">Mucormycosis agent</name>
    <name type="synonym">Rhizopus arrhizus var. delemar</name>
    <dbReference type="NCBI Taxonomy" id="64495"/>
    <lineage>
        <taxon>Eukaryota</taxon>
        <taxon>Fungi</taxon>
        <taxon>Fungi incertae sedis</taxon>
        <taxon>Mucoromycota</taxon>
        <taxon>Mucoromycotina</taxon>
        <taxon>Mucoromycetes</taxon>
        <taxon>Mucorales</taxon>
        <taxon>Mucorineae</taxon>
        <taxon>Rhizopodaceae</taxon>
        <taxon>Rhizopus</taxon>
    </lineage>
</organism>
<accession>A0A9P6WSH8</accession>